<dbReference type="SUPFAM" id="SSF52047">
    <property type="entry name" value="RNI-like"/>
    <property type="match status" value="1"/>
</dbReference>
<evidence type="ECO:0000313" key="2">
    <source>
        <dbReference type="EMBL" id="KAG2516555.1"/>
    </source>
</evidence>
<dbReference type="InterPro" id="IPR053040">
    <property type="entry name" value="LRR-containing_protein_71"/>
</dbReference>
<gene>
    <name evidence="3" type="ORF">BBI17_008555</name>
    <name evidence="4" type="ORF">BBO99_00008306</name>
    <name evidence="1" type="ORF">JM16_008040</name>
    <name evidence="2" type="ORF">JM18_007938</name>
</gene>
<reference evidence="1" key="3">
    <citation type="submission" date="2020-06" db="EMBL/GenBank/DDBJ databases">
        <authorList>
            <person name="Studholme D.J."/>
        </authorList>
    </citation>
    <scope>NUCLEOTIDE SEQUENCE</scope>
    <source>
        <strain evidence="1">NZFS 2646</strain>
        <strain evidence="2">NZFS 3630</strain>
    </source>
</reference>
<dbReference type="Pfam" id="PF13516">
    <property type="entry name" value="LRR_6"/>
    <property type="match status" value="3"/>
</dbReference>
<dbReference type="STRING" id="325452.A0A421GFQ2"/>
<dbReference type="PANTHER" id="PTHR46984:SF1">
    <property type="entry name" value="LEUCINE-RICH REPEAT-CONTAINING PROTEIN 71"/>
    <property type="match status" value="1"/>
</dbReference>
<evidence type="ECO:0000313" key="4">
    <source>
        <dbReference type="EMBL" id="RLN75464.1"/>
    </source>
</evidence>
<evidence type="ECO:0000313" key="1">
    <source>
        <dbReference type="EMBL" id="KAG2512456.1"/>
    </source>
</evidence>
<dbReference type="SMART" id="SM00368">
    <property type="entry name" value="LRR_RI"/>
    <property type="match status" value="4"/>
</dbReference>
<protein>
    <submittedName>
        <fullName evidence="4">Uncharacterized protein</fullName>
    </submittedName>
</protein>
<dbReference type="EMBL" id="MAYM02000053">
    <property type="protein sequence ID" value="RLN46391.1"/>
    <property type="molecule type" value="Genomic_DNA"/>
</dbReference>
<proteinExistence type="predicted"/>
<dbReference type="Proteomes" id="UP000285883">
    <property type="component" value="Unassembled WGS sequence"/>
</dbReference>
<reference evidence="5 6" key="2">
    <citation type="submission" date="2018-07" db="EMBL/GenBank/DDBJ databases">
        <title>Genome sequencing of oomycete isolates from Chile give support for New Zealand origin for Phytophthora kernoviae and make available the first Nothophytophthora sp. genome.</title>
        <authorList>
            <person name="Studholme D.J."/>
            <person name="Sanfuentes E."/>
            <person name="Panda P."/>
            <person name="Hill R."/>
            <person name="Sambles C."/>
            <person name="Grant M."/>
            <person name="Williams N.M."/>
            <person name="Mcdougal R.L."/>
        </authorList>
    </citation>
    <scope>NUCLEOTIDE SEQUENCE [LARGE SCALE GENOMIC DNA]</scope>
    <source>
        <strain evidence="3">Chile2</strain>
        <strain evidence="4">Chile4</strain>
    </source>
</reference>
<reference evidence="1" key="1">
    <citation type="journal article" date="2015" name="Genom Data">
        <title>Genome sequences of six Phytophthora species associated with forests in New Zealand.</title>
        <authorList>
            <person name="Studholme D.J."/>
            <person name="McDougal R.L."/>
            <person name="Sambles C."/>
            <person name="Hansen E."/>
            <person name="Hardy G."/>
            <person name="Grant M."/>
            <person name="Ganley R.J."/>
            <person name="Williams N.M."/>
        </authorList>
    </citation>
    <scope>NUCLEOTIDE SEQUENCE</scope>
    <source>
        <strain evidence="1">NZFS 2646</strain>
        <strain evidence="2">NZFS 3630</strain>
    </source>
</reference>
<dbReference type="Proteomes" id="UP000785171">
    <property type="component" value="Unassembled WGS sequence"/>
</dbReference>
<dbReference type="EMBL" id="JPWV03000402">
    <property type="protein sequence ID" value="KAG2512456.1"/>
    <property type="molecule type" value="Genomic_DNA"/>
</dbReference>
<dbReference type="Proteomes" id="UP000792063">
    <property type="component" value="Unassembled WGS sequence"/>
</dbReference>
<dbReference type="InterPro" id="IPR032675">
    <property type="entry name" value="LRR_dom_sf"/>
</dbReference>
<evidence type="ECO:0000313" key="6">
    <source>
        <dbReference type="Proteomes" id="UP000285883"/>
    </source>
</evidence>
<dbReference type="Gene3D" id="3.80.10.10">
    <property type="entry name" value="Ribonuclease Inhibitor"/>
    <property type="match status" value="1"/>
</dbReference>
<name>A0A421GFQ2_9STRA</name>
<evidence type="ECO:0000313" key="3">
    <source>
        <dbReference type="EMBL" id="RLN46391.1"/>
    </source>
</evidence>
<accession>A0A421GFQ2</accession>
<organism evidence="4 5">
    <name type="scientific">Phytophthora kernoviae</name>
    <dbReference type="NCBI Taxonomy" id="325452"/>
    <lineage>
        <taxon>Eukaryota</taxon>
        <taxon>Sar</taxon>
        <taxon>Stramenopiles</taxon>
        <taxon>Oomycota</taxon>
        <taxon>Peronosporomycetes</taxon>
        <taxon>Peronosporales</taxon>
        <taxon>Peronosporaceae</taxon>
        <taxon>Phytophthora</taxon>
    </lineage>
</organism>
<dbReference type="EMBL" id="JPWU03000412">
    <property type="protein sequence ID" value="KAG2516555.1"/>
    <property type="molecule type" value="Genomic_DNA"/>
</dbReference>
<sequence length="227" mass="24657">MQQDLQSGGENDMSEMFAQLINEGSMLVFLSLRANGITSRGAVAMARALRTNKTLEALNLFQNCIGDAGARAFAHALPFNTTLKTLSLANNQLTGHGAKFLVDGLTKYVAPPELLSEFEAAESVIHTQAKKAKKKIDRAAVIAQLGLPVLETVDGVQFAPGNSTLEELLLSGNTHLGPSDIDALSEALEKFQAKLKTHLRCIKLQRLPKLQSKIQDPQQHISEFIKL</sequence>
<dbReference type="InterPro" id="IPR001611">
    <property type="entry name" value="Leu-rich_rpt"/>
</dbReference>
<comment type="caution">
    <text evidence="4">The sequence shown here is derived from an EMBL/GenBank/DDBJ whole genome shotgun (WGS) entry which is preliminary data.</text>
</comment>
<dbReference type="AlphaFoldDB" id="A0A421GFQ2"/>
<keyword evidence="5" id="KW-1185">Reference proteome</keyword>
<dbReference type="Proteomes" id="UP000285624">
    <property type="component" value="Unassembled WGS sequence"/>
</dbReference>
<evidence type="ECO:0000313" key="5">
    <source>
        <dbReference type="Proteomes" id="UP000285624"/>
    </source>
</evidence>
<dbReference type="PANTHER" id="PTHR46984">
    <property type="entry name" value="LEUCINE-RICH REPEAT-CONTAINING PROTEIN 71"/>
    <property type="match status" value="1"/>
</dbReference>
<dbReference type="EMBL" id="MBDN02000419">
    <property type="protein sequence ID" value="RLN75464.1"/>
    <property type="molecule type" value="Genomic_DNA"/>
</dbReference>